<gene>
    <name evidence="4" type="ORF">GbCGDNIH9_1323</name>
</gene>
<dbReference type="Pfam" id="PF01458">
    <property type="entry name" value="SUFBD_core"/>
    <property type="match status" value="1"/>
</dbReference>
<feature type="domain" description="SUF system FeS cluster assembly SufBD N-terminal" evidence="3">
    <location>
        <begin position="37"/>
        <end position="164"/>
    </location>
</feature>
<feature type="domain" description="SUF system FeS cluster assembly SufBD core" evidence="2">
    <location>
        <begin position="182"/>
        <end position="407"/>
    </location>
</feature>
<dbReference type="Proteomes" id="UP000182373">
    <property type="component" value="Chromosome"/>
</dbReference>
<dbReference type="InterPro" id="IPR000825">
    <property type="entry name" value="SUF_FeS_clus_asmbl_SufBD_core"/>
</dbReference>
<dbReference type="AlphaFoldDB" id="A0AAC9KE94"/>
<organism evidence="4 5">
    <name type="scientific">Granulibacter bethesdensis</name>
    <dbReference type="NCBI Taxonomy" id="364410"/>
    <lineage>
        <taxon>Bacteria</taxon>
        <taxon>Pseudomonadati</taxon>
        <taxon>Pseudomonadota</taxon>
        <taxon>Alphaproteobacteria</taxon>
        <taxon>Acetobacterales</taxon>
        <taxon>Acetobacteraceae</taxon>
        <taxon>Granulibacter</taxon>
    </lineage>
</organism>
<dbReference type="SUPFAM" id="SSF101960">
    <property type="entry name" value="Stabilizer of iron transporter SufD"/>
    <property type="match status" value="1"/>
</dbReference>
<dbReference type="Pfam" id="PF19295">
    <property type="entry name" value="SufBD_N"/>
    <property type="match status" value="1"/>
</dbReference>
<dbReference type="InterPro" id="IPR037284">
    <property type="entry name" value="SUF_FeS_clus_asmbl_SufBD_sf"/>
</dbReference>
<evidence type="ECO:0000313" key="4">
    <source>
        <dbReference type="EMBL" id="APH54623.1"/>
    </source>
</evidence>
<sequence>MNAVQPPAVALQPLQTLGVSFLSRFQGLRDRLPGDGAVRVEAAGVFDQAGLPTQRVEAWKYTSLRPLADIRFREPLTQTDGTANSQLGDVPDMGAPRLVFLDGRFRPDLSDSALLEGNSDGIQLEHFSHSASFGECTGSNGVPLVALNTMLAEDGMVLTIAPGIAAGTIVLVNLASDISGEAVDFHPRHTIRLGSGASLTLIEICRGRGTYLHNAVTQISVAEDAVLEHIRWQNEDQRAFHITTVFADVAARGRYEAFVLNMGGRVARAEFHARLDGEGGAVHVHGAQLLRDQQVGDITSIVRHTAPGCSSRQAVRNVLAGRSRGVFQGKIEVTREAQKTDGYQMNAALLLSDEAEIDTKPELEIFADDVKCSHGATVGELDADQMFYLRSRGVPEIQARAILVRAFLAEAIDTVSHEGARAILDGAINAWWAHEEASETV</sequence>
<comment type="similarity">
    <text evidence="1">Belongs to the iron-sulfur cluster assembly SufBD family.</text>
</comment>
<dbReference type="PANTHER" id="PTHR43575">
    <property type="entry name" value="PROTEIN ABCI7, CHLOROPLASTIC"/>
    <property type="match status" value="1"/>
</dbReference>
<proteinExistence type="inferred from homology"/>
<evidence type="ECO:0000256" key="1">
    <source>
        <dbReference type="ARBA" id="ARBA00043967"/>
    </source>
</evidence>
<dbReference type="InterPro" id="IPR011542">
    <property type="entry name" value="SUF_FeS_clus_asmbl_SufD"/>
</dbReference>
<name>A0AAC9KE94_9PROT</name>
<reference evidence="5" key="1">
    <citation type="submission" date="2016-11" db="EMBL/GenBank/DDBJ databases">
        <title>Comparative genomic and phenotypic analysis of Granulibacter bethesdensis clinical isolates from patients with chronic granulomatous disease.</title>
        <authorList>
            <person name="Zarember K.A."/>
            <person name="Porcella S.F."/>
            <person name="Chu J."/>
            <person name="Ding L."/>
            <person name="Dahlstrom E."/>
            <person name="Barbian K."/>
            <person name="Martens C."/>
            <person name="Sykora L."/>
            <person name="Kramer S."/>
            <person name="Pettinato A.M."/>
            <person name="Hong H."/>
            <person name="Wald G."/>
            <person name="Berg L.J."/>
            <person name="Rogge L.S."/>
            <person name="Greenberg D.E."/>
            <person name="Falcone E.L."/>
            <person name="Neves J.F."/>
            <person name="Simoes M.J."/>
            <person name="Casal M."/>
            <person name="Rodriguez-Lopez F.C."/>
            <person name="Zelazny A."/>
            <person name="Gallin J.I."/>
            <person name="Holland S.M."/>
        </authorList>
    </citation>
    <scope>NUCLEOTIDE SEQUENCE [LARGE SCALE GENOMIC DNA]</scope>
    <source>
        <strain evidence="5">NIH9.1</strain>
    </source>
</reference>
<dbReference type="InterPro" id="IPR055346">
    <property type="entry name" value="Fe-S_cluster_assembly_SufBD"/>
</dbReference>
<evidence type="ECO:0000313" key="5">
    <source>
        <dbReference type="Proteomes" id="UP000182373"/>
    </source>
</evidence>
<accession>A0AAC9KE94</accession>
<dbReference type="RefSeq" id="WP_072572613.1">
    <property type="nucleotide sequence ID" value="NZ_CP018191.1"/>
</dbReference>
<evidence type="ECO:0000259" key="2">
    <source>
        <dbReference type="Pfam" id="PF01458"/>
    </source>
</evidence>
<dbReference type="InterPro" id="IPR045595">
    <property type="entry name" value="SufBD_N"/>
</dbReference>
<protein>
    <submittedName>
        <fullName evidence="4">SufD protein</fullName>
    </submittedName>
</protein>
<evidence type="ECO:0000259" key="3">
    <source>
        <dbReference type="Pfam" id="PF19295"/>
    </source>
</evidence>
<dbReference type="PANTHER" id="PTHR43575:SF1">
    <property type="entry name" value="PROTEIN ABCI7, CHLOROPLASTIC"/>
    <property type="match status" value="1"/>
</dbReference>
<dbReference type="EMBL" id="CP018191">
    <property type="protein sequence ID" value="APH54623.1"/>
    <property type="molecule type" value="Genomic_DNA"/>
</dbReference>
<dbReference type="NCBIfam" id="TIGR01981">
    <property type="entry name" value="sufD"/>
    <property type="match status" value="1"/>
</dbReference>
<dbReference type="GO" id="GO:0016226">
    <property type="term" value="P:iron-sulfur cluster assembly"/>
    <property type="evidence" value="ECO:0007669"/>
    <property type="project" value="InterPro"/>
</dbReference>